<dbReference type="NCBIfam" id="TIGR01730">
    <property type="entry name" value="RND_mfp"/>
    <property type="match status" value="1"/>
</dbReference>
<evidence type="ECO:0000256" key="4">
    <source>
        <dbReference type="ARBA" id="ARBA00023136"/>
    </source>
</evidence>
<sequence length="299" mass="33184">MLSRHHLARSIATLFVILVILGGIYALWQRYQVDPVTRDGKVRADMVPVSADVAGLVTEVRVVDNQSVRKGDVLFVVDRPRYQLALEQADATLMNKRASLAQSVREDRRNSAIREVIAAETVEQGRTRTYELRAEVAQAVAARNLARFNLERTLVRAPVDGVVTNTTLQPGVYVVVGKPALALVYGKTLRVEGYFEETKLPAIQVGDQASIYIMGVADEIHGRVHSIAGGIEDRERGGTDGQYADVNPSFDWVRLPQRIPVRIEIENKPANVRLIPGQTATVVIHPRADARKIQRSLPW</sequence>
<organism evidence="8 9">
    <name type="scientific">Sphingobium agri</name>
    <dbReference type="NCBI Taxonomy" id="2933566"/>
    <lineage>
        <taxon>Bacteria</taxon>
        <taxon>Pseudomonadati</taxon>
        <taxon>Pseudomonadota</taxon>
        <taxon>Alphaproteobacteria</taxon>
        <taxon>Sphingomonadales</taxon>
        <taxon>Sphingomonadaceae</taxon>
        <taxon>Sphingobium</taxon>
    </lineage>
</organism>
<keyword evidence="9" id="KW-1185">Reference proteome</keyword>
<gene>
    <name evidence="8" type="ORF">MU848_17070</name>
</gene>
<dbReference type="PANTHER" id="PTHR30367:SF12">
    <property type="entry name" value="P-HYDROXYBENZOIC ACID EFFLUX PUMP SUBUNIT AAEA"/>
    <property type="match status" value="1"/>
</dbReference>
<evidence type="ECO:0000256" key="2">
    <source>
        <dbReference type="ARBA" id="ARBA00022692"/>
    </source>
</evidence>
<dbReference type="EMBL" id="JALKHS010000019">
    <property type="protein sequence ID" value="MCK0533305.1"/>
    <property type="molecule type" value="Genomic_DNA"/>
</dbReference>
<evidence type="ECO:0000256" key="5">
    <source>
        <dbReference type="SAM" id="Phobius"/>
    </source>
</evidence>
<evidence type="ECO:0000256" key="1">
    <source>
        <dbReference type="ARBA" id="ARBA00009477"/>
    </source>
</evidence>
<feature type="domain" description="p-hydroxybenzoic acid efflux pump subunit AaeA-like beta-barrel" evidence="7">
    <location>
        <begin position="188"/>
        <end position="285"/>
    </location>
</feature>
<feature type="domain" description="p-hydroxybenzoic acid efflux pump subunit AaeA alpha-helical hairpin" evidence="6">
    <location>
        <begin position="80"/>
        <end position="151"/>
    </location>
</feature>
<reference evidence="8 9" key="1">
    <citation type="submission" date="2022-04" db="EMBL/GenBank/DDBJ databases">
        <authorList>
            <person name="Huq M.A."/>
        </authorList>
    </citation>
    <scope>NUCLEOTIDE SEQUENCE [LARGE SCALE GENOMIC DNA]</scope>
    <source>
        <strain evidence="8 9">MAH-33</strain>
    </source>
</reference>
<dbReference type="PANTHER" id="PTHR30367">
    <property type="entry name" value="P-HYDROXYBENZOIC ACID EFFLUX PUMP SUBUNIT AAEA-RELATED"/>
    <property type="match status" value="1"/>
</dbReference>
<keyword evidence="4 5" id="KW-0472">Membrane</keyword>
<keyword evidence="3 5" id="KW-1133">Transmembrane helix</keyword>
<evidence type="ECO:0000259" key="6">
    <source>
        <dbReference type="Pfam" id="PF25878"/>
    </source>
</evidence>
<dbReference type="InterPro" id="IPR050393">
    <property type="entry name" value="MFP_Efflux_Pump"/>
</dbReference>
<dbReference type="Proteomes" id="UP001203512">
    <property type="component" value="Unassembled WGS sequence"/>
</dbReference>
<evidence type="ECO:0000313" key="8">
    <source>
        <dbReference type="EMBL" id="MCK0533305.1"/>
    </source>
</evidence>
<dbReference type="SUPFAM" id="SSF111369">
    <property type="entry name" value="HlyD-like secretion proteins"/>
    <property type="match status" value="1"/>
</dbReference>
<dbReference type="Pfam" id="PF25963">
    <property type="entry name" value="Beta-barrel_AAEA"/>
    <property type="match status" value="1"/>
</dbReference>
<comment type="similarity">
    <text evidence="1">Belongs to the membrane fusion protein (MFP) (TC 8.A.1) family.</text>
</comment>
<accession>A0ABT0E1S1</accession>
<dbReference type="InterPro" id="IPR006143">
    <property type="entry name" value="RND_pump_MFP"/>
</dbReference>
<protein>
    <submittedName>
        <fullName evidence="8">Efflux RND transporter periplasmic adaptor subunit</fullName>
    </submittedName>
</protein>
<dbReference type="RefSeq" id="WP_196226454.1">
    <property type="nucleotide sequence ID" value="NZ_JALKHS010000019.1"/>
</dbReference>
<dbReference type="Pfam" id="PF25878">
    <property type="entry name" value="HH_AAEA_pHBA"/>
    <property type="match status" value="1"/>
</dbReference>
<proteinExistence type="inferred from homology"/>
<dbReference type="InterPro" id="IPR058632">
    <property type="entry name" value="HH_AaeA"/>
</dbReference>
<keyword evidence="2 5" id="KW-0812">Transmembrane</keyword>
<evidence type="ECO:0000256" key="3">
    <source>
        <dbReference type="ARBA" id="ARBA00022989"/>
    </source>
</evidence>
<dbReference type="Gene3D" id="2.40.50.100">
    <property type="match status" value="1"/>
</dbReference>
<comment type="caution">
    <text evidence="8">The sequence shown here is derived from an EMBL/GenBank/DDBJ whole genome shotgun (WGS) entry which is preliminary data.</text>
</comment>
<dbReference type="Gene3D" id="2.40.30.170">
    <property type="match status" value="1"/>
</dbReference>
<name>A0ABT0E1S1_9SPHN</name>
<dbReference type="InterPro" id="IPR058634">
    <property type="entry name" value="AaeA-lik-b-barrel"/>
</dbReference>
<feature type="transmembrane region" description="Helical" evidence="5">
    <location>
        <begin position="7"/>
        <end position="28"/>
    </location>
</feature>
<evidence type="ECO:0000313" key="9">
    <source>
        <dbReference type="Proteomes" id="UP001203512"/>
    </source>
</evidence>
<evidence type="ECO:0000259" key="7">
    <source>
        <dbReference type="Pfam" id="PF25963"/>
    </source>
</evidence>